<comment type="caution">
    <text evidence="13">The sequence shown here is derived from an EMBL/GenBank/DDBJ whole genome shotgun (WGS) entry which is preliminary data.</text>
</comment>
<dbReference type="GO" id="GO:1990726">
    <property type="term" value="C:Lsm1-7-Pat1 complex"/>
    <property type="evidence" value="ECO:0007669"/>
    <property type="project" value="TreeGrafter"/>
</dbReference>
<organism evidence="13 14">
    <name type="scientific">Linderina pennispora</name>
    <dbReference type="NCBI Taxonomy" id="61395"/>
    <lineage>
        <taxon>Eukaryota</taxon>
        <taxon>Fungi</taxon>
        <taxon>Fungi incertae sedis</taxon>
        <taxon>Zoopagomycota</taxon>
        <taxon>Kickxellomycotina</taxon>
        <taxon>Kickxellomycetes</taxon>
        <taxon>Kickxellales</taxon>
        <taxon>Kickxellaceae</taxon>
        <taxon>Linderina</taxon>
    </lineage>
</organism>
<dbReference type="Proteomes" id="UP000193922">
    <property type="component" value="Unassembled WGS sequence"/>
</dbReference>
<dbReference type="Pfam" id="PF01423">
    <property type="entry name" value="LSM"/>
    <property type="match status" value="1"/>
</dbReference>
<comment type="function">
    <text evidence="8">Plays a role in the degradation of histone mRNAs, the only eukaryotic mRNAs that are not polyadenylated. Probably also part of an LSm subunits-containing complex involved in the general process of mRNA degradation.</text>
</comment>
<evidence type="ECO:0000256" key="5">
    <source>
        <dbReference type="ARBA" id="ARBA00022884"/>
    </source>
</evidence>
<dbReference type="GO" id="GO:0008380">
    <property type="term" value="P:RNA splicing"/>
    <property type="evidence" value="ECO:0007669"/>
    <property type="project" value="UniProtKB-KW"/>
</dbReference>
<dbReference type="InterPro" id="IPR010920">
    <property type="entry name" value="LSM_dom_sf"/>
</dbReference>
<proteinExistence type="inferred from homology"/>
<accession>A0A1Y1WKX4</accession>
<dbReference type="InterPro" id="IPR001163">
    <property type="entry name" value="Sm_dom_euk/arc"/>
</dbReference>
<evidence type="ECO:0000256" key="1">
    <source>
        <dbReference type="ARBA" id="ARBA00006850"/>
    </source>
</evidence>
<comment type="similarity">
    <text evidence="1 11">Belongs to the snRNP Sm proteins family.</text>
</comment>
<dbReference type="CDD" id="cd01728">
    <property type="entry name" value="LSm1"/>
    <property type="match status" value="1"/>
</dbReference>
<name>A0A1Y1WKX4_9FUNG</name>
<gene>
    <name evidence="11" type="primary">LSM1</name>
    <name evidence="13" type="ORF">DL89DRAFT_264149</name>
</gene>
<dbReference type="GO" id="GO:0003729">
    <property type="term" value="F:mRNA binding"/>
    <property type="evidence" value="ECO:0007669"/>
    <property type="project" value="TreeGrafter"/>
</dbReference>
<keyword evidence="4 11" id="KW-0507">mRNA processing</keyword>
<evidence type="ECO:0000256" key="9">
    <source>
        <dbReference type="ARBA" id="ARBA00062159"/>
    </source>
</evidence>
<keyword evidence="2 11" id="KW-0963">Cytoplasm</keyword>
<keyword evidence="3" id="KW-0597">Phosphoprotein</keyword>
<dbReference type="GO" id="GO:0006397">
    <property type="term" value="P:mRNA processing"/>
    <property type="evidence" value="ECO:0007669"/>
    <property type="project" value="UniProtKB-UniRule"/>
</dbReference>
<evidence type="ECO:0000256" key="6">
    <source>
        <dbReference type="ARBA" id="ARBA00023187"/>
    </source>
</evidence>
<dbReference type="Gene3D" id="2.30.30.100">
    <property type="match status" value="1"/>
</dbReference>
<evidence type="ECO:0000259" key="12">
    <source>
        <dbReference type="PROSITE" id="PS52002"/>
    </source>
</evidence>
<evidence type="ECO:0000256" key="10">
    <source>
        <dbReference type="ARBA" id="ARBA00067756"/>
    </source>
</evidence>
<dbReference type="GO" id="GO:1990904">
    <property type="term" value="C:ribonucleoprotein complex"/>
    <property type="evidence" value="ECO:0007669"/>
    <property type="project" value="UniProtKB-KW"/>
</dbReference>
<dbReference type="InterPro" id="IPR047575">
    <property type="entry name" value="Sm"/>
</dbReference>
<dbReference type="GO" id="GO:0000932">
    <property type="term" value="C:P-body"/>
    <property type="evidence" value="ECO:0007669"/>
    <property type="project" value="UniProtKB-SubCell"/>
</dbReference>
<dbReference type="EMBL" id="MCFD01000001">
    <property type="protein sequence ID" value="ORX74209.1"/>
    <property type="molecule type" value="Genomic_DNA"/>
</dbReference>
<evidence type="ECO:0000256" key="3">
    <source>
        <dbReference type="ARBA" id="ARBA00022553"/>
    </source>
</evidence>
<evidence type="ECO:0000256" key="4">
    <source>
        <dbReference type="ARBA" id="ARBA00022664"/>
    </source>
</evidence>
<dbReference type="InterPro" id="IPR034104">
    <property type="entry name" value="Lsm1"/>
</dbReference>
<evidence type="ECO:0000313" key="13">
    <source>
        <dbReference type="EMBL" id="ORX74209.1"/>
    </source>
</evidence>
<feature type="domain" description="Sm" evidence="12">
    <location>
        <begin position="9"/>
        <end position="84"/>
    </location>
</feature>
<comment type="subunit">
    <text evidence="9">Interacts with SLBP; interaction with SLBP occurs when histone mRNA is being rapidly degraded during the S phase. LSm subunits form a heteromer with a donut shape.</text>
</comment>
<comment type="subunit">
    <text evidence="11">Component of the heptameric LSM1-LSM7 complex that forms a seven-membered ring structure with a donut shape.</text>
</comment>
<dbReference type="OrthoDB" id="10263346at2759"/>
<keyword evidence="5 11" id="KW-0694">RNA-binding</keyword>
<keyword evidence="14" id="KW-1185">Reference proteome</keyword>
<dbReference type="STRING" id="61395.A0A1Y1WKX4"/>
<evidence type="ECO:0000256" key="7">
    <source>
        <dbReference type="ARBA" id="ARBA00023274"/>
    </source>
</evidence>
<dbReference type="SUPFAM" id="SSF50182">
    <property type="entry name" value="Sm-like ribonucleoproteins"/>
    <property type="match status" value="1"/>
</dbReference>
<reference evidence="13 14" key="1">
    <citation type="submission" date="2016-07" db="EMBL/GenBank/DDBJ databases">
        <title>Pervasive Adenine N6-methylation of Active Genes in Fungi.</title>
        <authorList>
            <consortium name="DOE Joint Genome Institute"/>
            <person name="Mondo S.J."/>
            <person name="Dannebaum R.O."/>
            <person name="Kuo R.C."/>
            <person name="Labutti K."/>
            <person name="Haridas S."/>
            <person name="Kuo A."/>
            <person name="Salamov A."/>
            <person name="Ahrendt S.R."/>
            <person name="Lipzen A."/>
            <person name="Sullivan W."/>
            <person name="Andreopoulos W.B."/>
            <person name="Clum A."/>
            <person name="Lindquist E."/>
            <person name="Daum C."/>
            <person name="Ramamoorthy G.K."/>
            <person name="Gryganskyi A."/>
            <person name="Culley D."/>
            <person name="Magnuson J.K."/>
            <person name="James T.Y."/>
            <person name="O'Malley M.A."/>
            <person name="Stajich J.E."/>
            <person name="Spatafora J.W."/>
            <person name="Visel A."/>
            <person name="Grigoriev I.V."/>
        </authorList>
    </citation>
    <scope>NUCLEOTIDE SEQUENCE [LARGE SCALE GENOMIC DNA]</scope>
    <source>
        <strain evidence="13 14">ATCC 12442</strain>
    </source>
</reference>
<dbReference type="AlphaFoldDB" id="A0A1Y1WKX4"/>
<evidence type="ECO:0000256" key="11">
    <source>
        <dbReference type="RuleBase" id="RU365047"/>
    </source>
</evidence>
<evidence type="ECO:0000313" key="14">
    <source>
        <dbReference type="Proteomes" id="UP000193922"/>
    </source>
</evidence>
<evidence type="ECO:0000256" key="8">
    <source>
        <dbReference type="ARBA" id="ARBA00056858"/>
    </source>
</evidence>
<protein>
    <recommendedName>
        <fullName evidence="10 11">U6 snRNA-associated Sm-like protein LSm1</fullName>
    </recommendedName>
</protein>
<dbReference type="GO" id="GO:0000290">
    <property type="term" value="P:deadenylation-dependent decapping of nuclear-transcribed mRNA"/>
    <property type="evidence" value="ECO:0007669"/>
    <property type="project" value="TreeGrafter"/>
</dbReference>
<keyword evidence="6" id="KW-0508">mRNA splicing</keyword>
<keyword evidence="7 11" id="KW-0687">Ribonucleoprotein</keyword>
<comment type="function">
    <text evidence="11">Component of the cytoplasmic LSM1-LSM7 complex which is involved in mRNA degradation.</text>
</comment>
<comment type="subcellular location">
    <subcellularLocation>
        <location evidence="11">Cytoplasm</location>
    </subcellularLocation>
    <subcellularLocation>
        <location evidence="11">Cytoplasm</location>
        <location evidence="11">P-body</location>
    </subcellularLocation>
</comment>
<dbReference type="SMART" id="SM00651">
    <property type="entry name" value="Sm"/>
    <property type="match status" value="1"/>
</dbReference>
<dbReference type="InterPro" id="IPR044642">
    <property type="entry name" value="PTHR15588"/>
</dbReference>
<dbReference type="PANTHER" id="PTHR15588">
    <property type="entry name" value="LSM1"/>
    <property type="match status" value="1"/>
</dbReference>
<sequence>MSFVPQFFTTAESLVDSLDKKLLVVLRDGRKIIGILRSYDQFANLVLQDSLERIYVGDAYGDIERGVFIIRGENVVLLGEIDGDTEDALPLRQLPIEDILQMQREEAEEKARKDKLRFQLLHKQGFSVDFTDTDLY</sequence>
<dbReference type="PROSITE" id="PS52002">
    <property type="entry name" value="SM"/>
    <property type="match status" value="1"/>
</dbReference>
<evidence type="ECO:0000256" key="2">
    <source>
        <dbReference type="ARBA" id="ARBA00022490"/>
    </source>
</evidence>
<dbReference type="PANTHER" id="PTHR15588:SF8">
    <property type="entry name" value="U6 SNRNA-ASSOCIATED SM-LIKE PROTEIN LSM1"/>
    <property type="match status" value="1"/>
</dbReference>
<dbReference type="FunFam" id="2.30.30.100:FF:000021">
    <property type="entry name" value="U6 snRNA-associated Sm-like protein LSm1"/>
    <property type="match status" value="1"/>
</dbReference>